<organism evidence="1 2">
    <name type="scientific">Paratrimastix pyriformis</name>
    <dbReference type="NCBI Taxonomy" id="342808"/>
    <lineage>
        <taxon>Eukaryota</taxon>
        <taxon>Metamonada</taxon>
        <taxon>Preaxostyla</taxon>
        <taxon>Paratrimastigidae</taxon>
        <taxon>Paratrimastix</taxon>
    </lineage>
</organism>
<evidence type="ECO:0000313" key="2">
    <source>
        <dbReference type="Proteomes" id="UP001141327"/>
    </source>
</evidence>
<reference evidence="1" key="1">
    <citation type="journal article" date="2022" name="bioRxiv">
        <title>Genomics of Preaxostyla Flagellates Illuminates Evolutionary Transitions and the Path Towards Mitochondrial Loss.</title>
        <authorList>
            <person name="Novak L.V.F."/>
            <person name="Treitli S.C."/>
            <person name="Pyrih J."/>
            <person name="Halakuc P."/>
            <person name="Pipaliya S.V."/>
            <person name="Vacek V."/>
            <person name="Brzon O."/>
            <person name="Soukal P."/>
            <person name="Eme L."/>
            <person name="Dacks J.B."/>
            <person name="Karnkowska A."/>
            <person name="Elias M."/>
            <person name="Hampl V."/>
        </authorList>
    </citation>
    <scope>NUCLEOTIDE SEQUENCE</scope>
    <source>
        <strain evidence="1">RCP-MX</strain>
    </source>
</reference>
<protein>
    <submittedName>
        <fullName evidence="1">Uncharacterized protein</fullName>
    </submittedName>
</protein>
<evidence type="ECO:0000313" key="1">
    <source>
        <dbReference type="EMBL" id="KAJ4461914.1"/>
    </source>
</evidence>
<dbReference type="Proteomes" id="UP001141327">
    <property type="component" value="Unassembled WGS sequence"/>
</dbReference>
<keyword evidence="2" id="KW-1185">Reference proteome</keyword>
<sequence length="90" mass="10463">MYRLVMSAYLVANFMRSSTRRLVRKGYVFGISHQILERHIFGEFQESVILTQPAKLLVDKNIKRHPASHLFCCQSARRDSITLQLLNSLL</sequence>
<gene>
    <name evidence="1" type="ORF">PAPYR_1613</name>
</gene>
<accession>A0ABQ8UX26</accession>
<comment type="caution">
    <text evidence="1">The sequence shown here is derived from an EMBL/GenBank/DDBJ whole genome shotgun (WGS) entry which is preliminary data.</text>
</comment>
<name>A0ABQ8UX26_9EUKA</name>
<proteinExistence type="predicted"/>
<dbReference type="EMBL" id="JAPMOS010000005">
    <property type="protein sequence ID" value="KAJ4461914.1"/>
    <property type="molecule type" value="Genomic_DNA"/>
</dbReference>